<name>A0A6P5GA37_ANACO</name>
<dbReference type="Pfam" id="PF00443">
    <property type="entry name" value="UCH"/>
    <property type="match status" value="1"/>
</dbReference>
<reference evidence="3" key="2">
    <citation type="submission" date="2025-08" db="UniProtKB">
        <authorList>
            <consortium name="RefSeq"/>
        </authorList>
    </citation>
    <scope>IDENTIFICATION</scope>
    <source>
        <tissue evidence="3">Leaf</tissue>
    </source>
</reference>
<accession>A0A6P5GA37</accession>
<organism evidence="2 3">
    <name type="scientific">Ananas comosus</name>
    <name type="common">Pineapple</name>
    <name type="synonym">Ananas ananas</name>
    <dbReference type="NCBI Taxonomy" id="4615"/>
    <lineage>
        <taxon>Eukaryota</taxon>
        <taxon>Viridiplantae</taxon>
        <taxon>Streptophyta</taxon>
        <taxon>Embryophyta</taxon>
        <taxon>Tracheophyta</taxon>
        <taxon>Spermatophyta</taxon>
        <taxon>Magnoliopsida</taxon>
        <taxon>Liliopsida</taxon>
        <taxon>Poales</taxon>
        <taxon>Bromeliaceae</taxon>
        <taxon>Bromelioideae</taxon>
        <taxon>Ananas</taxon>
    </lineage>
</organism>
<dbReference type="AlphaFoldDB" id="A0A6P5GA37"/>
<feature type="domain" description="Peptidase C19 ubiquitin carboxyl-terminal hydrolase" evidence="1">
    <location>
        <begin position="8"/>
        <end position="73"/>
    </location>
</feature>
<dbReference type="GO" id="GO:0016579">
    <property type="term" value="P:protein deubiquitination"/>
    <property type="evidence" value="ECO:0007669"/>
    <property type="project" value="InterPro"/>
</dbReference>
<dbReference type="Proteomes" id="UP000515123">
    <property type="component" value="Linkage group 13"/>
</dbReference>
<keyword evidence="2" id="KW-1185">Reference proteome</keyword>
<evidence type="ECO:0000313" key="2">
    <source>
        <dbReference type="Proteomes" id="UP000515123"/>
    </source>
</evidence>
<evidence type="ECO:0000313" key="3">
    <source>
        <dbReference type="RefSeq" id="XP_020102135.1"/>
    </source>
</evidence>
<gene>
    <name evidence="3" type="primary">LOC109719742</name>
</gene>
<dbReference type="RefSeq" id="XP_020102135.1">
    <property type="nucleotide sequence ID" value="XM_020246546.1"/>
</dbReference>
<dbReference type="SUPFAM" id="SSF54001">
    <property type="entry name" value="Cysteine proteinases"/>
    <property type="match status" value="1"/>
</dbReference>
<evidence type="ECO:0000259" key="1">
    <source>
        <dbReference type="Pfam" id="PF00443"/>
    </source>
</evidence>
<dbReference type="InterPro" id="IPR038765">
    <property type="entry name" value="Papain-like_cys_pep_sf"/>
</dbReference>
<proteinExistence type="predicted"/>
<sequence length="84" mass="9627">MQGTSRGSPHEFLQAVMKASDKRFQIGAQSDPVEVVSWLLNTLHAKLRSSKKENRSIIHDFYQGELEAVKEIHKMTSSGKEREW</sequence>
<reference evidence="2" key="1">
    <citation type="journal article" date="2015" name="Nat. Genet.">
        <title>The pineapple genome and the evolution of CAM photosynthesis.</title>
        <authorList>
            <person name="Ming R."/>
            <person name="VanBuren R."/>
            <person name="Wai C.M."/>
            <person name="Tang H."/>
            <person name="Schatz M.C."/>
            <person name="Bowers J.E."/>
            <person name="Lyons E."/>
            <person name="Wang M.L."/>
            <person name="Chen J."/>
            <person name="Biggers E."/>
            <person name="Zhang J."/>
            <person name="Huang L."/>
            <person name="Zhang L."/>
            <person name="Miao W."/>
            <person name="Zhang J."/>
            <person name="Ye Z."/>
            <person name="Miao C."/>
            <person name="Lin Z."/>
            <person name="Wang H."/>
            <person name="Zhou H."/>
            <person name="Yim W.C."/>
            <person name="Priest H.D."/>
            <person name="Zheng C."/>
            <person name="Woodhouse M."/>
            <person name="Edger P.P."/>
            <person name="Guyot R."/>
            <person name="Guo H.B."/>
            <person name="Guo H."/>
            <person name="Zheng G."/>
            <person name="Singh R."/>
            <person name="Sharma A."/>
            <person name="Min X."/>
            <person name="Zheng Y."/>
            <person name="Lee H."/>
            <person name="Gurtowski J."/>
            <person name="Sedlazeck F.J."/>
            <person name="Harkess A."/>
            <person name="McKain M.R."/>
            <person name="Liao Z."/>
            <person name="Fang J."/>
            <person name="Liu J."/>
            <person name="Zhang X."/>
            <person name="Zhang Q."/>
            <person name="Hu W."/>
            <person name="Qin Y."/>
            <person name="Wang K."/>
            <person name="Chen L.Y."/>
            <person name="Shirley N."/>
            <person name="Lin Y.R."/>
            <person name="Liu L.Y."/>
            <person name="Hernandez A.G."/>
            <person name="Wright C.L."/>
            <person name="Bulone V."/>
            <person name="Tuskan G.A."/>
            <person name="Heath K."/>
            <person name="Zee F."/>
            <person name="Moore P.H."/>
            <person name="Sunkar R."/>
            <person name="Leebens-Mack J.H."/>
            <person name="Mockler T."/>
            <person name="Bennetzen J.L."/>
            <person name="Freeling M."/>
            <person name="Sankoff D."/>
            <person name="Paterson A.H."/>
            <person name="Zhu X."/>
            <person name="Yang X."/>
            <person name="Smith J.A."/>
            <person name="Cushman J.C."/>
            <person name="Paull R.E."/>
            <person name="Yu Q."/>
        </authorList>
    </citation>
    <scope>NUCLEOTIDE SEQUENCE [LARGE SCALE GENOMIC DNA]</scope>
    <source>
        <strain evidence="2">cv. F153</strain>
    </source>
</reference>
<dbReference type="InterPro" id="IPR001394">
    <property type="entry name" value="Peptidase_C19_UCH"/>
</dbReference>
<dbReference type="Gene3D" id="3.90.70.10">
    <property type="entry name" value="Cysteine proteinases"/>
    <property type="match status" value="1"/>
</dbReference>
<dbReference type="GeneID" id="109719742"/>
<dbReference type="GO" id="GO:0004843">
    <property type="term" value="F:cysteine-type deubiquitinase activity"/>
    <property type="evidence" value="ECO:0007669"/>
    <property type="project" value="InterPro"/>
</dbReference>
<dbReference type="OrthoDB" id="2019491at2759"/>
<protein>
    <submittedName>
        <fullName evidence="3">U4/U6.U5 tri-snRNP-associated protein 2-like isoform X2</fullName>
    </submittedName>
</protein>